<evidence type="ECO:0000313" key="2">
    <source>
        <dbReference type="EMBL" id="KPA82041.1"/>
    </source>
</evidence>
<gene>
    <name evidence="2" type="ORF">ABB37_03209</name>
</gene>
<dbReference type="GeneID" id="26903500"/>
<proteinExistence type="predicted"/>
<accession>A0A0N1J503</accession>
<organism evidence="2 3">
    <name type="scientific">Leptomonas pyrrhocoris</name>
    <name type="common">Firebug parasite</name>
    <dbReference type="NCBI Taxonomy" id="157538"/>
    <lineage>
        <taxon>Eukaryota</taxon>
        <taxon>Discoba</taxon>
        <taxon>Euglenozoa</taxon>
        <taxon>Kinetoplastea</taxon>
        <taxon>Metakinetoplastina</taxon>
        <taxon>Trypanosomatida</taxon>
        <taxon>Trypanosomatidae</taxon>
        <taxon>Leishmaniinae</taxon>
        <taxon>Leptomonas</taxon>
    </lineage>
</organism>
<evidence type="ECO:0000256" key="1">
    <source>
        <dbReference type="SAM" id="MobiDB-lite"/>
    </source>
</evidence>
<dbReference type="OrthoDB" id="263823at2759"/>
<sequence length="2284" mass="243170">MLCAVAAVGLSEAQLAIVSTDPTLPLLDVPFCAVLSSEGRGNSLFVSSRPSCTTTLATASSGCRTSGWFAFNVTSASVGVDLRAPVVSVPETYWCYRNSGDRGVLVDPLQMNVMQTIPMRYITDELVTMTFNTATPVGSTIAFYYADGECRTPIIGYGKFVLGESRTLQLKIGAANVGVCAMVESTVSGGTNTFMTLRNTLFGGPPVIVTPNYGGRDSVVTINPNSYLIYYCALSRSRTCSDLPNPAIPQVDKTGALILNITQPLGEYYFCVAEGRRLYYAAANMFSVIEYGVRPAFAYAQLPTRVYPSLSAMSNMQVALFSSQSCSGTAVEDWSNFADALWRIQATGTYYACVRQSPSSNGYYANTLLVAPKPAVTTEQSVVVRNFGLSLTFSLSSTEKSSAEFIIRLSNDKECISFYRSASVTDGMTASFAIDENAADTLYWCLSNPITSGTADNGGTKVVAYAFVGSIPVRDFQLNYGPLHINSTVTISLDTVETLPSGVSVAFVPAPRYTCADVTGAAKSAAVMATVTKNNTLTDVIFPSEGQWMMCASLKGSSNPYSRMQSVHVYGDATVWSREIIPQMETAFTIGNLQPLQSVFLTDDMHCSSVANILVSGVTDSNGAVTLTMKKKNIPTVVVCASYRGMQDGTASAAVTKKVAYAASTSTQVFPTVIELYRRKQQLRVVGGGAHTVVNKAVHLTSADIACPLSMTVPNFATVLPALQRGSDADVPVTTLTLNDNMMDTRYRVCVETSNTYEDAGTITITRVSLTATITSKNVSFVAGQLASLTFPADYTSVALVDSFVVVSEIVDCTSDIGSVTMYASGIINASSGAADMFIAPTPPGSTTMNLRVCVAQQSCLLNNTFGYVDGGLLTSNAFTAVSKYALSSLNGGVAGWPVLSYAALYLVKCFGAACGANAASMTCSSAWPQYPVSERTNVTARPSRGTFLLCQSVSTASATRVVGSNSTVEVIDPFSMSFTENLTQLEAFVNFSATVSGGNGESVEVVVQPLSVPCGTTAAESQSFTFIPNVQRTLAVTDIAGSEAIHFCAKPSSQYADAFEVMTTTLVSFVSPTYILFSSTSSASTVTITLAGTVSQQGMLTRERDCNVSILGGSVTDSVDGAFTFTVPPCDANGNLSTVHFCDVSLGVATYRGSLLMLRGDNCSANDGTASIKAVSVVANTPITDFGVNTKYLAVSGISKKADCSSKIQTSVAEAGYMPSVGENAVFYVCTYLVGAPTVAFTTQKATLTVQNYRVTPTAALSPLILINSGIERVLMTLNTPLPPGYTFFSGGVGCANNIGDAPGFNTSAASTVYSHANLCGTVSVCWQGVWTNTSVAVAQFASVTTPHLQSSTVAVVRGASYSATFSSDSCSLDTTTATSSAGERQVYLSADQCASVLDGTGAGLDSLNFTTSVSSSVMTGLSTASLCASTSAGMAIVLAGVPVARGQVYPASLTTGMAEASIFIPSFARTAFWLTARDTSCSATNAQTLAPLGFTTDASGYGTLSIVSANELPLPVGDYFLCYSSTRSAVSLEKISVVAPTFFDVRGTSFVTGVSSKIMMQKDLQTSHLLEGFSTTTDCSALSTAYGSWTRVSDTAIEVTATRPSNSGTYLCARVPLNLSVSALPNAWSIIARNLSFAPSVLVLPPAGFDMCTDYTLQNCTAPNGGGDDQTNRLTVVPGDCCSSSDEANAVGVGSMAGGTCTLHFDDVKVRRQPANTVFSLCAWNTYDASVCATLNYVTVSTNCTVKTTTTTKKPGGVSGGAVARAAIGCLFGALAMVAGVALLCWYHHHQKVEKAAGLKRNVDVYSNGGSFYRGDYDLSAEWSVFLNLPPDGNNCGRSNRLGVSTSAAEMRRDVLAEATGGNDDACSIDSHGAPLDTNFMDDCEELTEKYRNFICGAGPCVDAESIGDFPIETFLRRTKLDTEALCELAKLRSRTSAAGDLSQQWNDRVQRHELFYSMERTNPAAKTFYLFYEEQNCRRDAIEISEDTAFFNIRTLFKSYAAMMKAQHGVLLAPQPSAEDILEGVCSDQNASILSPDMVNEGGRDYLLEKALIATGADLLPVSRQPAEKAEEETPAQARERVWLYRHRRELEFPWVTNNFRTLVGYREDNGEQYNYVDWSLTLLDLQAFHPLHRWWSPLLPRALPPSADDARDPRFAFMHAKSTVPFVRRYFMLFKVEFTERIQIETQEMIGKAAIQMRLRWFANQFGLSEMLEDEPGREGNKARSTGSATAAGGANPLNRDGGVVCDKLKGIDSELSRSDIGVEVVSTGDFSDEDSTVFP</sequence>
<reference evidence="2 3" key="1">
    <citation type="submission" date="2015-07" db="EMBL/GenBank/DDBJ databases">
        <title>High-quality genome of monoxenous trypanosomatid Leptomonas pyrrhocoris.</title>
        <authorList>
            <person name="Flegontov P."/>
            <person name="Butenko A."/>
            <person name="Firsov S."/>
            <person name="Vlcek C."/>
            <person name="Logacheva M.D."/>
            <person name="Field M."/>
            <person name="Filatov D."/>
            <person name="Flegontova O."/>
            <person name="Gerasimov E."/>
            <person name="Jackson A.P."/>
            <person name="Kelly S."/>
            <person name="Opperdoes F."/>
            <person name="O'Reilly A."/>
            <person name="Votypka J."/>
            <person name="Yurchenko V."/>
            <person name="Lukes J."/>
        </authorList>
    </citation>
    <scope>NUCLEOTIDE SEQUENCE [LARGE SCALE GENOMIC DNA]</scope>
    <source>
        <strain evidence="2">H10</strain>
    </source>
</reference>
<dbReference type="OMA" id="HHYMSPA"/>
<feature type="compositionally biased region" description="Low complexity" evidence="1">
    <location>
        <begin position="2229"/>
        <end position="2239"/>
    </location>
</feature>
<dbReference type="PANTHER" id="PTHR40738:SF1">
    <property type="entry name" value="MEMBRANE-ASSOCIATED PROTEIN"/>
    <property type="match status" value="1"/>
</dbReference>
<name>A0A0N1J503_LEPPY</name>
<dbReference type="PANTHER" id="PTHR40738">
    <property type="entry name" value="MEMBRANE-ASSOCIATED PROTEIN"/>
    <property type="match status" value="1"/>
</dbReference>
<dbReference type="RefSeq" id="XP_015660480.1">
    <property type="nucleotide sequence ID" value="XM_015800473.1"/>
</dbReference>
<dbReference type="EMBL" id="LGTL01000005">
    <property type="protein sequence ID" value="KPA82041.1"/>
    <property type="molecule type" value="Genomic_DNA"/>
</dbReference>
<protein>
    <submittedName>
        <fullName evidence="2">Uncharacterized protein</fullName>
    </submittedName>
</protein>
<comment type="caution">
    <text evidence="2">The sequence shown here is derived from an EMBL/GenBank/DDBJ whole genome shotgun (WGS) entry which is preliminary data.</text>
</comment>
<dbReference type="Proteomes" id="UP000037923">
    <property type="component" value="Unassembled WGS sequence"/>
</dbReference>
<feature type="region of interest" description="Disordered" evidence="1">
    <location>
        <begin position="2217"/>
        <end position="2247"/>
    </location>
</feature>
<keyword evidence="3" id="KW-1185">Reference proteome</keyword>
<evidence type="ECO:0000313" key="3">
    <source>
        <dbReference type="Proteomes" id="UP000037923"/>
    </source>
</evidence>
<dbReference type="VEuPathDB" id="TriTrypDB:LpyrH10_05_0690"/>